<keyword evidence="3" id="KW-0804">Transcription</keyword>
<protein>
    <submittedName>
        <fullName evidence="5">DNA-binding MarR family transcriptional regulator</fullName>
    </submittedName>
</protein>
<dbReference type="PANTHER" id="PTHR33164">
    <property type="entry name" value="TRANSCRIPTIONAL REGULATOR, MARR FAMILY"/>
    <property type="match status" value="1"/>
</dbReference>
<dbReference type="InterPro" id="IPR036388">
    <property type="entry name" value="WH-like_DNA-bd_sf"/>
</dbReference>
<dbReference type="InterPro" id="IPR039422">
    <property type="entry name" value="MarR/SlyA-like"/>
</dbReference>
<dbReference type="InterPro" id="IPR036390">
    <property type="entry name" value="WH_DNA-bd_sf"/>
</dbReference>
<dbReference type="GO" id="GO:0006950">
    <property type="term" value="P:response to stress"/>
    <property type="evidence" value="ECO:0007669"/>
    <property type="project" value="TreeGrafter"/>
</dbReference>
<comment type="caution">
    <text evidence="5">The sequence shown here is derived from an EMBL/GenBank/DDBJ whole genome shotgun (WGS) entry which is preliminary data.</text>
</comment>
<dbReference type="GO" id="GO:0003700">
    <property type="term" value="F:DNA-binding transcription factor activity"/>
    <property type="evidence" value="ECO:0007669"/>
    <property type="project" value="InterPro"/>
</dbReference>
<dbReference type="RefSeq" id="WP_128788197.1">
    <property type="nucleotide sequence ID" value="NZ_BAAAHW010000011.1"/>
</dbReference>
<name>A0A7W3RJH0_STRMR</name>
<reference evidence="5 6" key="1">
    <citation type="submission" date="2020-08" db="EMBL/GenBank/DDBJ databases">
        <title>Sequencing the genomes of 1000 actinobacteria strains.</title>
        <authorList>
            <person name="Klenk H.-P."/>
        </authorList>
    </citation>
    <scope>NUCLEOTIDE SEQUENCE [LARGE SCALE GENOMIC DNA]</scope>
    <source>
        <strain evidence="5 6">DSM 41827</strain>
    </source>
</reference>
<dbReference type="PANTHER" id="PTHR33164:SF43">
    <property type="entry name" value="HTH-TYPE TRANSCRIPTIONAL REPRESSOR YETL"/>
    <property type="match status" value="1"/>
</dbReference>
<dbReference type="EMBL" id="JACJIJ010000002">
    <property type="protein sequence ID" value="MBA9051164.1"/>
    <property type="molecule type" value="Genomic_DNA"/>
</dbReference>
<dbReference type="PRINTS" id="PR00598">
    <property type="entry name" value="HTHMARR"/>
</dbReference>
<dbReference type="GeneID" id="93978877"/>
<dbReference type="SMART" id="SM00347">
    <property type="entry name" value="HTH_MARR"/>
    <property type="match status" value="1"/>
</dbReference>
<dbReference type="Pfam" id="PF01047">
    <property type="entry name" value="MarR"/>
    <property type="match status" value="1"/>
</dbReference>
<gene>
    <name evidence="5" type="ORF">HDA42_000342</name>
</gene>
<dbReference type="Gene3D" id="1.10.10.10">
    <property type="entry name" value="Winged helix-like DNA-binding domain superfamily/Winged helix DNA-binding domain"/>
    <property type="match status" value="1"/>
</dbReference>
<dbReference type="SUPFAM" id="SSF46785">
    <property type="entry name" value="Winged helix' DNA-binding domain"/>
    <property type="match status" value="1"/>
</dbReference>
<dbReference type="InterPro" id="IPR000835">
    <property type="entry name" value="HTH_MarR-typ"/>
</dbReference>
<evidence type="ECO:0000313" key="6">
    <source>
        <dbReference type="Proteomes" id="UP000577386"/>
    </source>
</evidence>
<dbReference type="Proteomes" id="UP000577386">
    <property type="component" value="Unassembled WGS sequence"/>
</dbReference>
<organism evidence="5 6">
    <name type="scientific">Streptomyces murinus</name>
    <dbReference type="NCBI Taxonomy" id="33900"/>
    <lineage>
        <taxon>Bacteria</taxon>
        <taxon>Bacillati</taxon>
        <taxon>Actinomycetota</taxon>
        <taxon>Actinomycetes</taxon>
        <taxon>Kitasatosporales</taxon>
        <taxon>Streptomycetaceae</taxon>
        <taxon>Streptomyces</taxon>
    </lineage>
</organism>
<dbReference type="PROSITE" id="PS01117">
    <property type="entry name" value="HTH_MARR_1"/>
    <property type="match status" value="1"/>
</dbReference>
<dbReference type="PROSITE" id="PS50995">
    <property type="entry name" value="HTH_MARR_2"/>
    <property type="match status" value="1"/>
</dbReference>
<evidence type="ECO:0000256" key="3">
    <source>
        <dbReference type="ARBA" id="ARBA00023163"/>
    </source>
</evidence>
<dbReference type="GO" id="GO:0003677">
    <property type="term" value="F:DNA binding"/>
    <property type="evidence" value="ECO:0007669"/>
    <property type="project" value="UniProtKB-KW"/>
</dbReference>
<evidence type="ECO:0000313" key="5">
    <source>
        <dbReference type="EMBL" id="MBA9051164.1"/>
    </source>
</evidence>
<keyword evidence="1" id="KW-0805">Transcription regulation</keyword>
<feature type="domain" description="HTH marR-type" evidence="4">
    <location>
        <begin position="9"/>
        <end position="140"/>
    </location>
</feature>
<evidence type="ECO:0000259" key="4">
    <source>
        <dbReference type="PROSITE" id="PS50995"/>
    </source>
</evidence>
<keyword evidence="6" id="KW-1185">Reference proteome</keyword>
<evidence type="ECO:0000256" key="1">
    <source>
        <dbReference type="ARBA" id="ARBA00023015"/>
    </source>
</evidence>
<sequence length="147" mass="16430">MAEHDSGTTDREIEALMRLVHVIEAEHRARPTSALDLRARMVIQLLGLNGETPILAIRRSLRLTPSTLTSLADRLERDGYLERRRHPTDRRTVVLALTPTGKRAYAAEKSFYRHLIDDSLDSLDATAREHVLAALAGLAQSQLADRA</sequence>
<proteinExistence type="predicted"/>
<evidence type="ECO:0000256" key="2">
    <source>
        <dbReference type="ARBA" id="ARBA00023125"/>
    </source>
</evidence>
<accession>A0A7W3RJH0</accession>
<dbReference type="AlphaFoldDB" id="A0A7W3RJH0"/>
<dbReference type="InterPro" id="IPR023187">
    <property type="entry name" value="Tscrpt_reg_MarR-type_CS"/>
</dbReference>
<keyword evidence="2 5" id="KW-0238">DNA-binding</keyword>